<comment type="caution">
    <text evidence="2">The sequence shown here is derived from an EMBL/GenBank/DDBJ whole genome shotgun (WGS) entry which is preliminary data.</text>
</comment>
<dbReference type="EMBL" id="WXXP01000048">
    <property type="protein sequence ID" value="NEK54823.1"/>
    <property type="molecule type" value="Genomic_DNA"/>
</dbReference>
<gene>
    <name evidence="2" type="ORF">GUK36_36650</name>
</gene>
<dbReference type="GO" id="GO:0003677">
    <property type="term" value="F:DNA binding"/>
    <property type="evidence" value="ECO:0007669"/>
    <property type="project" value="InterPro"/>
</dbReference>
<dbReference type="AlphaFoldDB" id="A0A6P0C3J6"/>
<organism evidence="2 3">
    <name type="scientific">Rhizobium leguminosarum</name>
    <dbReference type="NCBI Taxonomy" id="384"/>
    <lineage>
        <taxon>Bacteria</taxon>
        <taxon>Pseudomonadati</taxon>
        <taxon>Pseudomonadota</taxon>
        <taxon>Alphaproteobacteria</taxon>
        <taxon>Hyphomicrobiales</taxon>
        <taxon>Rhizobiaceae</taxon>
        <taxon>Rhizobium/Agrobacterium group</taxon>
        <taxon>Rhizobium</taxon>
    </lineage>
</organism>
<evidence type="ECO:0000313" key="3">
    <source>
        <dbReference type="Proteomes" id="UP000471409"/>
    </source>
</evidence>
<proteinExistence type="predicted"/>
<dbReference type="Pfam" id="PF07229">
    <property type="entry name" value="VirE2"/>
    <property type="match status" value="1"/>
</dbReference>
<reference evidence="2 3" key="1">
    <citation type="submission" date="2020-01" db="EMBL/GenBank/DDBJ databases">
        <title>Rhizobium genotypes associated with high levels of biological nitrogen fixation by grain legumes in a temperate-maritime cropping system.</title>
        <authorList>
            <person name="Maluk M."/>
            <person name="Francesc Ferrando Molina F."/>
            <person name="Lopez Del Egido L."/>
            <person name="Lafos M."/>
            <person name="Langarica-Fuentes A."/>
            <person name="Gebre Yohannes G."/>
            <person name="Young M.W."/>
            <person name="Martin P."/>
            <person name="Gantlett R."/>
            <person name="Kenicer G."/>
            <person name="Hawes C."/>
            <person name="Begg G.S."/>
            <person name="Quilliam R.S."/>
            <person name="Squire G.R."/>
            <person name="Poole P.S."/>
            <person name="Young P.W."/>
            <person name="Iannetta P.M."/>
            <person name="James E.K."/>
        </authorList>
    </citation>
    <scope>NUCLEOTIDE SEQUENCE [LARGE SCALE GENOMIC DNA]</scope>
    <source>
        <strain evidence="2 3">JHI944</strain>
    </source>
</reference>
<accession>A0A6P0C3J6</accession>
<dbReference type="InterPro" id="IPR009868">
    <property type="entry name" value="VirE2"/>
</dbReference>
<feature type="region of interest" description="Disordered" evidence="1">
    <location>
        <begin position="1"/>
        <end position="41"/>
    </location>
</feature>
<protein>
    <submittedName>
        <fullName evidence="2">Uncharacterized protein</fullName>
    </submittedName>
</protein>
<evidence type="ECO:0000313" key="2">
    <source>
        <dbReference type="EMBL" id="NEK54823.1"/>
    </source>
</evidence>
<dbReference type="Proteomes" id="UP000471409">
    <property type="component" value="Unassembled WGS sequence"/>
</dbReference>
<feature type="compositionally biased region" description="Basic and acidic residues" evidence="1">
    <location>
        <begin position="18"/>
        <end position="35"/>
    </location>
</feature>
<sequence length="546" mass="61318">MGDSEDNNMQIDGLVKNESSDSHEDKIDGLVKNESSDSDEDKIEAVAKRLSRLKVVASRPPKAARLPSNEIMLIGVQDIELKRLGIPVVPVGRDASEDDPAKNAYTFFKGTEFQALNGVGNKTPKELDHELVYIMYHGNYYTKNGLWHAIKAPDGQQTTKDYKDYEFRTITTSLGLTAERDNRLYQNGEAVKKDQNGKTVFKDGKPEKVPLYRLDGEKQIYKTPAGDRRREFAHRDYHTSGEQAPDILHRRSDGKIKGFSRLPNDGYETVSAWEMEADLGGQVWLKSKLHGYQTIDYIESTQGTDQATYRLRDYVGEDRGYNGNTHSAYVKIDTTYFPINEVVEGLPDDPAAKAVQGKPSMDAMEHRMIIRMPEGNTFATPDFVASHHPEYFKSVCNEHQINQQWGKFKPDWNKMLDKYASDSRVLVEVDGTLVVAGSIELKDRASIVDTYASDRIFYADDGKTDRGGIYTKPSFTSLAQTLQRATQQKNEGKRLDIPNCVTDILIGRSGPHLGDVIDVASPQPPPTADSRYDARHNRIRDAANSV</sequence>
<name>A0A6P0C3J6_RHILE</name>
<evidence type="ECO:0000256" key="1">
    <source>
        <dbReference type="SAM" id="MobiDB-lite"/>
    </source>
</evidence>
<dbReference type="RefSeq" id="WP_164000596.1">
    <property type="nucleotide sequence ID" value="NZ_WXXP01000048.1"/>
</dbReference>